<feature type="compositionally biased region" description="Low complexity" evidence="1">
    <location>
        <begin position="117"/>
        <end position="130"/>
    </location>
</feature>
<feature type="region of interest" description="Disordered" evidence="1">
    <location>
        <begin position="219"/>
        <end position="246"/>
    </location>
</feature>
<evidence type="ECO:0000256" key="1">
    <source>
        <dbReference type="SAM" id="MobiDB-lite"/>
    </source>
</evidence>
<evidence type="ECO:0000313" key="3">
    <source>
        <dbReference type="Proteomes" id="UP000469452"/>
    </source>
</evidence>
<dbReference type="AlphaFoldDB" id="A0A6A5AJA4"/>
<reference evidence="2 3" key="1">
    <citation type="submission" date="2019-06" db="EMBL/GenBank/DDBJ databases">
        <title>Genomics analysis of Aphanomyces spp. identifies a new class of oomycete effector associated with host adaptation.</title>
        <authorList>
            <person name="Gaulin E."/>
        </authorList>
    </citation>
    <scope>NUCLEOTIDE SEQUENCE [LARGE SCALE GENOMIC DNA]</scope>
    <source>
        <strain evidence="2 3">E</strain>
    </source>
</reference>
<evidence type="ECO:0000313" key="2">
    <source>
        <dbReference type="EMBL" id="KAF0749503.1"/>
    </source>
</evidence>
<dbReference type="EMBL" id="VJMI01012709">
    <property type="protein sequence ID" value="KAF0749503.1"/>
    <property type="molecule type" value="Genomic_DNA"/>
</dbReference>
<comment type="caution">
    <text evidence="2">The sequence shown here is derived from an EMBL/GenBank/DDBJ whole genome shotgun (WGS) entry which is preliminary data.</text>
</comment>
<protein>
    <submittedName>
        <fullName evidence="2">Uncharacterized protein</fullName>
    </submittedName>
</protein>
<name>A0A6A5AJA4_APHAT</name>
<sequence length="419" mass="46544">MQREASTDARLASMDRRLDMVFAAIDSLPDRIYQRLHEAKDHDPVRPKADTITLTMAEFTQALMQASMKPCDRPSASSSVHSLVEQHIQASLRKDVVTTSGNSSVHIDNTLGISKATPTTSMKSMPSPTSFDMLIESPRSSSNDVAPHDLISATESKKSLSLPLIVSTDTTRDTTLLSLSRLPSPQTKKRKIRPSSQPYPPLSNDVHSVRPLNAVLPVAPHGNSGCDDGNPDDVAKTKSRRHAPPPPQWRCHATLCKTMWVHWYRGDAANRVGPFRFLKLGADTDAQSRRLFRRGRKLMHALERVVLSSHWVESADAIAALPTSKFAALFEKAFGTFLGRTPHGTLTRPGFELVRADQVAFYMYSTVVDIMTKAETCGSRSNEAEEYVYIWERSHTQFVRGLGATNKQFVLVCANRQSY</sequence>
<organism evidence="2 3">
    <name type="scientific">Aphanomyces astaci</name>
    <name type="common">Crayfish plague agent</name>
    <dbReference type="NCBI Taxonomy" id="112090"/>
    <lineage>
        <taxon>Eukaryota</taxon>
        <taxon>Sar</taxon>
        <taxon>Stramenopiles</taxon>
        <taxon>Oomycota</taxon>
        <taxon>Saprolegniomycetes</taxon>
        <taxon>Saprolegniales</taxon>
        <taxon>Verrucalvaceae</taxon>
        <taxon>Aphanomyces</taxon>
    </lineage>
</organism>
<feature type="compositionally biased region" description="Low complexity" evidence="1">
    <location>
        <begin position="176"/>
        <end position="185"/>
    </location>
</feature>
<proteinExistence type="predicted"/>
<dbReference type="Proteomes" id="UP000469452">
    <property type="component" value="Unassembled WGS sequence"/>
</dbReference>
<feature type="region of interest" description="Disordered" evidence="1">
    <location>
        <begin position="176"/>
        <end position="205"/>
    </location>
</feature>
<feature type="region of interest" description="Disordered" evidence="1">
    <location>
        <begin position="114"/>
        <end position="147"/>
    </location>
</feature>
<dbReference type="VEuPathDB" id="FungiDB:H257_02881"/>
<accession>A0A6A5AJA4</accession>
<gene>
    <name evidence="2" type="ORF">AaE_007030</name>
</gene>